<accession>A0AAD5QH87</accession>
<reference evidence="1" key="1">
    <citation type="submission" date="2021-06" db="EMBL/GenBank/DDBJ databases">
        <title>Parelaphostrongylus tenuis whole genome reference sequence.</title>
        <authorList>
            <person name="Garwood T.J."/>
            <person name="Larsen P.A."/>
            <person name="Fountain-Jones N.M."/>
            <person name="Garbe J.R."/>
            <person name="Macchietto M.G."/>
            <person name="Kania S.A."/>
            <person name="Gerhold R.W."/>
            <person name="Richards J.E."/>
            <person name="Wolf T.M."/>
        </authorList>
    </citation>
    <scope>NUCLEOTIDE SEQUENCE</scope>
    <source>
        <strain evidence="1">MNPRO001-30</strain>
        <tissue evidence="1">Meninges</tissue>
    </source>
</reference>
<name>A0AAD5QH87_PARTN</name>
<gene>
    <name evidence="1" type="ORF">KIN20_008066</name>
</gene>
<dbReference type="InterPro" id="IPR027417">
    <property type="entry name" value="P-loop_NTPase"/>
</dbReference>
<dbReference type="EMBL" id="JAHQIW010001250">
    <property type="protein sequence ID" value="KAJ1351898.1"/>
    <property type="molecule type" value="Genomic_DNA"/>
</dbReference>
<dbReference type="Gene3D" id="3.40.50.300">
    <property type="entry name" value="P-loop containing nucleotide triphosphate hydrolases"/>
    <property type="match status" value="1"/>
</dbReference>
<organism evidence="1 2">
    <name type="scientific">Parelaphostrongylus tenuis</name>
    <name type="common">Meningeal worm</name>
    <dbReference type="NCBI Taxonomy" id="148309"/>
    <lineage>
        <taxon>Eukaryota</taxon>
        <taxon>Metazoa</taxon>
        <taxon>Ecdysozoa</taxon>
        <taxon>Nematoda</taxon>
        <taxon>Chromadorea</taxon>
        <taxon>Rhabditida</taxon>
        <taxon>Rhabditina</taxon>
        <taxon>Rhabditomorpha</taxon>
        <taxon>Strongyloidea</taxon>
        <taxon>Metastrongylidae</taxon>
        <taxon>Parelaphostrongylus</taxon>
    </lineage>
</organism>
<dbReference type="AlphaFoldDB" id="A0AAD5QH87"/>
<keyword evidence="2" id="KW-1185">Reference proteome</keyword>
<evidence type="ECO:0000313" key="2">
    <source>
        <dbReference type="Proteomes" id="UP001196413"/>
    </source>
</evidence>
<evidence type="ECO:0000313" key="1">
    <source>
        <dbReference type="EMBL" id="KAJ1351898.1"/>
    </source>
</evidence>
<sequence length="154" mass="17675">MMLQKSAYGAGVRGALRRTEGRWIDLALMTHQTIHTAGEEEQCLRDVSLGFFQRRRKKRRKERYWWLSIHPPVVVPSVHVTSDMVSPSRTQLLFDSEKTRHAAQNTNFANVEPSSNLIVFYNRIPKTGSTTLTNAVAYDLFKINGFNVIHLNMT</sequence>
<protein>
    <submittedName>
        <fullName evidence="1">Uncharacterized protein</fullName>
    </submittedName>
</protein>
<dbReference type="Proteomes" id="UP001196413">
    <property type="component" value="Unassembled WGS sequence"/>
</dbReference>
<proteinExistence type="predicted"/>
<comment type="caution">
    <text evidence="1">The sequence shown here is derived from an EMBL/GenBank/DDBJ whole genome shotgun (WGS) entry which is preliminary data.</text>
</comment>